<accession>A0A521CKF2</accession>
<dbReference type="EMBL" id="FXTH01000006">
    <property type="protein sequence ID" value="SMO59875.1"/>
    <property type="molecule type" value="Genomic_DNA"/>
</dbReference>
<proteinExistence type="predicted"/>
<sequence length="163" mass="18145">MVIIYTNMEFPKKHINRFFSVGLLLIGAVFFLVSPTAHYEHAVFASGLSSNTEAEVVSNISEDDLDLPVEEQKGDKSNLAELLFSEGEDKKEAETGTKKPVFINQAQTYSLLPAKGRSVDATFYSKRHKLIQGKNLTLFNHLPLFTHHLKFIPLLSGIAINAP</sequence>
<protein>
    <submittedName>
        <fullName evidence="1">Uncharacterized protein</fullName>
    </submittedName>
</protein>
<organism evidence="1 2">
    <name type="scientific">Fodinibius sediminis</name>
    <dbReference type="NCBI Taxonomy" id="1214077"/>
    <lineage>
        <taxon>Bacteria</taxon>
        <taxon>Pseudomonadati</taxon>
        <taxon>Balneolota</taxon>
        <taxon>Balneolia</taxon>
        <taxon>Balneolales</taxon>
        <taxon>Balneolaceae</taxon>
        <taxon>Fodinibius</taxon>
    </lineage>
</organism>
<dbReference type="AlphaFoldDB" id="A0A521CKF2"/>
<evidence type="ECO:0000313" key="2">
    <source>
        <dbReference type="Proteomes" id="UP000317593"/>
    </source>
</evidence>
<keyword evidence="2" id="KW-1185">Reference proteome</keyword>
<evidence type="ECO:0000313" key="1">
    <source>
        <dbReference type="EMBL" id="SMO59875.1"/>
    </source>
</evidence>
<name>A0A521CKF2_9BACT</name>
<reference evidence="1 2" key="1">
    <citation type="submission" date="2017-05" db="EMBL/GenBank/DDBJ databases">
        <authorList>
            <person name="Varghese N."/>
            <person name="Submissions S."/>
        </authorList>
    </citation>
    <scope>NUCLEOTIDE SEQUENCE [LARGE SCALE GENOMIC DNA]</scope>
    <source>
        <strain evidence="1 2">DSM 21194</strain>
    </source>
</reference>
<gene>
    <name evidence="1" type="ORF">SAMN06265218_106154</name>
</gene>
<dbReference type="Proteomes" id="UP000317593">
    <property type="component" value="Unassembled WGS sequence"/>
</dbReference>